<keyword evidence="4" id="KW-0479">Metal-binding</keyword>
<evidence type="ECO:0000259" key="8">
    <source>
        <dbReference type="Pfam" id="PF01431"/>
    </source>
</evidence>
<proteinExistence type="inferred from homology"/>
<evidence type="ECO:0000256" key="6">
    <source>
        <dbReference type="ARBA" id="ARBA00022833"/>
    </source>
</evidence>
<dbReference type="PRINTS" id="PR00786">
    <property type="entry name" value="NEPRILYSIN"/>
</dbReference>
<dbReference type="InterPro" id="IPR024079">
    <property type="entry name" value="MetalloPept_cat_dom_sf"/>
</dbReference>
<feature type="domain" description="Peptidase M13 C-terminal" evidence="8">
    <location>
        <begin position="430"/>
        <end position="618"/>
    </location>
</feature>
<dbReference type="InterPro" id="IPR018497">
    <property type="entry name" value="Peptidase_M13_C"/>
</dbReference>
<dbReference type="PROSITE" id="PS51885">
    <property type="entry name" value="NEPRILYSIN"/>
    <property type="match status" value="1"/>
</dbReference>
<evidence type="ECO:0000256" key="4">
    <source>
        <dbReference type="ARBA" id="ARBA00022723"/>
    </source>
</evidence>
<dbReference type="GO" id="GO:0016485">
    <property type="term" value="P:protein processing"/>
    <property type="evidence" value="ECO:0007669"/>
    <property type="project" value="TreeGrafter"/>
</dbReference>
<dbReference type="Gene3D" id="3.40.390.10">
    <property type="entry name" value="Collagenase (Catalytic Domain)"/>
    <property type="match status" value="1"/>
</dbReference>
<name>A0A2R6A8A4_9ARCH</name>
<keyword evidence="7" id="KW-0482">Metalloprotease</keyword>
<keyword evidence="5" id="KW-0378">Hydrolase</keyword>
<protein>
    <recommendedName>
        <fullName evidence="12">Peptidase M13</fullName>
    </recommendedName>
</protein>
<dbReference type="SUPFAM" id="SSF55486">
    <property type="entry name" value="Metalloproteases ('zincins'), catalytic domain"/>
    <property type="match status" value="1"/>
</dbReference>
<dbReference type="Gene3D" id="1.10.1380.10">
    <property type="entry name" value="Neutral endopeptidase , domain2"/>
    <property type="match status" value="1"/>
</dbReference>
<keyword evidence="6" id="KW-0862">Zinc</keyword>
<evidence type="ECO:0000259" key="9">
    <source>
        <dbReference type="Pfam" id="PF05649"/>
    </source>
</evidence>
<feature type="domain" description="Peptidase M13 N-terminal" evidence="9">
    <location>
        <begin position="7"/>
        <end position="378"/>
    </location>
</feature>
<evidence type="ECO:0000256" key="5">
    <source>
        <dbReference type="ARBA" id="ARBA00022801"/>
    </source>
</evidence>
<evidence type="ECO:0000256" key="2">
    <source>
        <dbReference type="ARBA" id="ARBA00007357"/>
    </source>
</evidence>
<evidence type="ECO:0000256" key="1">
    <source>
        <dbReference type="ARBA" id="ARBA00001947"/>
    </source>
</evidence>
<sequence>MDKSIDPRQDFYRYAVGNWLKNNPVPPDKSSWGAFDELREWNLRLLREIAEDCAKKVAIKGSAEQLVGDFYKSGFTKNRESAKFGVIEDLWELALSLSTKRELAERVAKLHKAGVRVFFSCFSRADKKNSSVYALYLVQGGLSLPDRDYYLKHAFSELKKEYKAHVQRMFELKGLPQVEARNYALKVVELETKLASSSRTRAELRDQERNYNRFELSMLSRYSTLDFESYFDALGIRADYAIVGQPEFFDALNKIEDLEGVRAYLAWHVLHSYAPFLHREVEKEHFEFFQRKLLGQQKQEARWKSVIETIDESIGEALGKLYVERYFPKEAREKMEQLVRDLLSVFRDRLLTLSWMSEATRKEALKKFERLRIKIGHPEKFRDYTGLEISPSDYAGNVRRSIEFEVKRQMLRVGKEVDRSEWFMTPPTVNAYFSPTDNEIVFPAGILQPPFFDFKADDAVNYGAIGAVIGHEITHGYDDQGRRFDHEGNLRDWWTPEDAKEFGKRAAAVVKLYSSQEVLPGFFINGELTLGENIADIGGLSIAYEALQRRLKKESRKRLIDGLTQEQRFFISYAQIWRQNMREEELKRRLTIDPHSPARYRATLPAVNHPAFDLAFPSNEKTEKPRIQIW</sequence>
<evidence type="ECO:0000256" key="7">
    <source>
        <dbReference type="ARBA" id="ARBA00023049"/>
    </source>
</evidence>
<gene>
    <name evidence="10" type="ORF">B9Q01_07500</name>
</gene>
<organism evidence="10 11">
    <name type="scientific">Candidatus Marsarchaeota G1 archaeon OSP_D</name>
    <dbReference type="NCBI Taxonomy" id="1978155"/>
    <lineage>
        <taxon>Archaea</taxon>
        <taxon>Candidatus Marsarchaeota</taxon>
        <taxon>Candidatus Marsarchaeota group 1</taxon>
    </lineage>
</organism>
<comment type="similarity">
    <text evidence="2">Belongs to the peptidase M13 family.</text>
</comment>
<dbReference type="CDD" id="cd08662">
    <property type="entry name" value="M13"/>
    <property type="match status" value="1"/>
</dbReference>
<comment type="cofactor">
    <cofactor evidence="1">
        <name>Zn(2+)</name>
        <dbReference type="ChEBI" id="CHEBI:29105"/>
    </cofactor>
</comment>
<dbReference type="PANTHER" id="PTHR11733:SF167">
    <property type="entry name" value="FI17812P1-RELATED"/>
    <property type="match status" value="1"/>
</dbReference>
<evidence type="ECO:0000256" key="3">
    <source>
        <dbReference type="ARBA" id="ARBA00022670"/>
    </source>
</evidence>
<dbReference type="GO" id="GO:0005886">
    <property type="term" value="C:plasma membrane"/>
    <property type="evidence" value="ECO:0007669"/>
    <property type="project" value="TreeGrafter"/>
</dbReference>
<dbReference type="InterPro" id="IPR000718">
    <property type="entry name" value="Peptidase_M13"/>
</dbReference>
<keyword evidence="3" id="KW-0645">Protease</keyword>
<dbReference type="EMBL" id="NEXC01000062">
    <property type="protein sequence ID" value="PSN82614.1"/>
    <property type="molecule type" value="Genomic_DNA"/>
</dbReference>
<dbReference type="GO" id="GO:0046872">
    <property type="term" value="F:metal ion binding"/>
    <property type="evidence" value="ECO:0007669"/>
    <property type="project" value="UniProtKB-KW"/>
</dbReference>
<dbReference type="Proteomes" id="UP000240880">
    <property type="component" value="Unassembled WGS sequence"/>
</dbReference>
<accession>A0A2R6A8A4</accession>
<dbReference type="Pfam" id="PF01431">
    <property type="entry name" value="Peptidase_M13"/>
    <property type="match status" value="1"/>
</dbReference>
<reference evidence="10 11" key="1">
    <citation type="submission" date="2017-04" db="EMBL/GenBank/DDBJ databases">
        <title>Novel microbial lineages endemic to geothermal iron-oxide mats fill important gaps in the evolutionary history of Archaea.</title>
        <authorList>
            <person name="Jay Z.J."/>
            <person name="Beam J.P."/>
            <person name="Dlakic M."/>
            <person name="Rusch D.B."/>
            <person name="Kozubal M.A."/>
            <person name="Inskeep W.P."/>
        </authorList>
    </citation>
    <scope>NUCLEOTIDE SEQUENCE [LARGE SCALE GENOMIC DNA]</scope>
    <source>
        <strain evidence="10">OSP_D</strain>
    </source>
</reference>
<dbReference type="InterPro" id="IPR008753">
    <property type="entry name" value="Peptidase_M13_N"/>
</dbReference>
<evidence type="ECO:0000313" key="11">
    <source>
        <dbReference type="Proteomes" id="UP000240880"/>
    </source>
</evidence>
<evidence type="ECO:0000313" key="10">
    <source>
        <dbReference type="EMBL" id="PSN82614.1"/>
    </source>
</evidence>
<dbReference type="GO" id="GO:0004222">
    <property type="term" value="F:metalloendopeptidase activity"/>
    <property type="evidence" value="ECO:0007669"/>
    <property type="project" value="InterPro"/>
</dbReference>
<evidence type="ECO:0008006" key="12">
    <source>
        <dbReference type="Google" id="ProtNLM"/>
    </source>
</evidence>
<comment type="caution">
    <text evidence="10">The sequence shown here is derived from an EMBL/GenBank/DDBJ whole genome shotgun (WGS) entry which is preliminary data.</text>
</comment>
<dbReference type="InterPro" id="IPR042089">
    <property type="entry name" value="Peptidase_M13_dom_2"/>
</dbReference>
<dbReference type="Pfam" id="PF05649">
    <property type="entry name" value="Peptidase_M13_N"/>
    <property type="match status" value="1"/>
</dbReference>
<dbReference type="AlphaFoldDB" id="A0A2R6A8A4"/>
<dbReference type="PANTHER" id="PTHR11733">
    <property type="entry name" value="ZINC METALLOPROTEASE FAMILY M13 NEPRILYSIN-RELATED"/>
    <property type="match status" value="1"/>
</dbReference>